<protein>
    <recommendedName>
        <fullName evidence="5">Metal-dependent hydrolase</fullName>
    </recommendedName>
</protein>
<sequence length="234" mass="24127">MAPSLVNAAFGALLAAALLGAAFDRRSVAVVVASAVLPDLDAVASLAVPGATNALLHAVWLPLAAGVALYWDTRVADASRLRGRAGRRGVRIAWVALAAFLVAGVGPDLFGGEGVNLLYPLHDAYYLVDGGLLFSTEDGVVQTFVAFGGQGPGILPLETLGTTESYVVSTGINPDGGTGLSLGADREFDLVRAGWQLVVVASAVASLSVRFRREGRTGRTGRSNPTGDDAEVRR</sequence>
<dbReference type="AlphaFoldDB" id="A0ABD6AI42"/>
<evidence type="ECO:0000313" key="3">
    <source>
        <dbReference type="EMBL" id="MFC7323978.1"/>
    </source>
</evidence>
<keyword evidence="2" id="KW-1133">Transmembrane helix</keyword>
<comment type="caution">
    <text evidence="3">The sequence shown here is derived from an EMBL/GenBank/DDBJ whole genome shotgun (WGS) entry which is preliminary data.</text>
</comment>
<evidence type="ECO:0000256" key="1">
    <source>
        <dbReference type="SAM" id="MobiDB-lite"/>
    </source>
</evidence>
<name>A0ABD6AI42_9EURY</name>
<evidence type="ECO:0008006" key="5">
    <source>
        <dbReference type="Google" id="ProtNLM"/>
    </source>
</evidence>
<feature type="transmembrane region" description="Helical" evidence="2">
    <location>
        <begin position="53"/>
        <end position="71"/>
    </location>
</feature>
<dbReference type="RefSeq" id="WP_256408621.1">
    <property type="nucleotide sequence ID" value="NZ_JANHDN010000003.1"/>
</dbReference>
<keyword evidence="2" id="KW-0472">Membrane</keyword>
<dbReference type="EMBL" id="JBHTBL010000004">
    <property type="protein sequence ID" value="MFC7323978.1"/>
    <property type="molecule type" value="Genomic_DNA"/>
</dbReference>
<feature type="region of interest" description="Disordered" evidence="1">
    <location>
        <begin position="215"/>
        <end position="234"/>
    </location>
</feature>
<accession>A0ABD6AI42</accession>
<proteinExistence type="predicted"/>
<evidence type="ECO:0000313" key="4">
    <source>
        <dbReference type="Proteomes" id="UP001596545"/>
    </source>
</evidence>
<reference evidence="3 4" key="1">
    <citation type="journal article" date="2019" name="Int. J. Syst. Evol. Microbiol.">
        <title>The Global Catalogue of Microorganisms (GCM) 10K type strain sequencing project: providing services to taxonomists for standard genome sequencing and annotation.</title>
        <authorList>
            <consortium name="The Broad Institute Genomics Platform"/>
            <consortium name="The Broad Institute Genome Sequencing Center for Infectious Disease"/>
            <person name="Wu L."/>
            <person name="Ma J."/>
        </authorList>
    </citation>
    <scope>NUCLEOTIDE SEQUENCE [LARGE SCALE GENOMIC DNA]</scope>
    <source>
        <strain evidence="3 4">CGMCC 1.12554</strain>
    </source>
</reference>
<organism evidence="3 4">
    <name type="scientific">Halorubrum rutilum</name>
    <dbReference type="NCBI Taxonomy" id="1364933"/>
    <lineage>
        <taxon>Archaea</taxon>
        <taxon>Methanobacteriati</taxon>
        <taxon>Methanobacteriota</taxon>
        <taxon>Stenosarchaea group</taxon>
        <taxon>Halobacteria</taxon>
        <taxon>Halobacteriales</taxon>
        <taxon>Haloferacaceae</taxon>
        <taxon>Halorubrum</taxon>
    </lineage>
</organism>
<feature type="transmembrane region" description="Helical" evidence="2">
    <location>
        <begin position="92"/>
        <end position="110"/>
    </location>
</feature>
<evidence type="ECO:0000256" key="2">
    <source>
        <dbReference type="SAM" id="Phobius"/>
    </source>
</evidence>
<dbReference type="Proteomes" id="UP001596545">
    <property type="component" value="Unassembled WGS sequence"/>
</dbReference>
<keyword evidence="2" id="KW-0812">Transmembrane</keyword>
<gene>
    <name evidence="3" type="ORF">ACFQMF_05200</name>
</gene>
<keyword evidence="4" id="KW-1185">Reference proteome</keyword>